<evidence type="ECO:0000256" key="1">
    <source>
        <dbReference type="ARBA" id="ARBA00023172"/>
    </source>
</evidence>
<name>A0A1U9UKF0_CUPNE</name>
<dbReference type="SUPFAM" id="SSF56349">
    <property type="entry name" value="DNA breaking-rejoining enzymes"/>
    <property type="match status" value="1"/>
</dbReference>
<evidence type="ECO:0000256" key="2">
    <source>
        <dbReference type="SAM" id="MobiDB-lite"/>
    </source>
</evidence>
<evidence type="ECO:0008006" key="5">
    <source>
        <dbReference type="Google" id="ProtNLM"/>
    </source>
</evidence>
<dbReference type="AlphaFoldDB" id="A0A1U9UKF0"/>
<dbReference type="Proteomes" id="UP000189627">
    <property type="component" value="Chromosome 1"/>
</dbReference>
<dbReference type="GO" id="GO:0015074">
    <property type="term" value="P:DNA integration"/>
    <property type="evidence" value="ECO:0007669"/>
    <property type="project" value="InterPro"/>
</dbReference>
<dbReference type="OrthoDB" id="8768428at2"/>
<evidence type="ECO:0000313" key="3">
    <source>
        <dbReference type="EMBL" id="AQV93184.1"/>
    </source>
</evidence>
<proteinExistence type="predicted"/>
<dbReference type="InterPro" id="IPR011010">
    <property type="entry name" value="DNA_brk_join_enz"/>
</dbReference>
<dbReference type="GO" id="GO:0003677">
    <property type="term" value="F:DNA binding"/>
    <property type="evidence" value="ECO:0007669"/>
    <property type="project" value="InterPro"/>
</dbReference>
<evidence type="ECO:0000313" key="4">
    <source>
        <dbReference type="Proteomes" id="UP000189627"/>
    </source>
</evidence>
<dbReference type="EMBL" id="CP017757">
    <property type="protein sequence ID" value="AQV93184.1"/>
    <property type="molecule type" value="Genomic_DNA"/>
</dbReference>
<feature type="compositionally biased region" description="Acidic residues" evidence="2">
    <location>
        <begin position="115"/>
        <end position="146"/>
    </location>
</feature>
<dbReference type="GO" id="GO:0006310">
    <property type="term" value="P:DNA recombination"/>
    <property type="evidence" value="ECO:0007669"/>
    <property type="project" value="UniProtKB-KW"/>
</dbReference>
<dbReference type="KEGG" id="cuh:BJN34_04640"/>
<dbReference type="Gene3D" id="1.10.443.10">
    <property type="entry name" value="Intergrase catalytic core"/>
    <property type="match status" value="1"/>
</dbReference>
<sequence length="693" mass="78009">MTTPGSSAKLGWDFLLPDGTESMDVEHTILLESFRVVFWGMLENGRWYGKQLKPGSAAPFGVGMRDLFRWMIFRGFSSFSDLNAEVQAQYLSDLPLILTRRSQFYGGIAVQESDTEVADFEGDDEEASESFDEEAASETEDGEDDGLSYHQAANRVNTLYFIYGQKDALLELGLPAMETKPFGARTAGEVAGELSRYVINRVPPLPDEVALPLIREALNWIEEKSHDVLNLQDLYINARKKALGAGLSDSRASTLATAALCSYEFRKIGDKDDAWREPIVGEEVFHPEHGETFHKPTQVLRTLVLRLRDACIITLQYLVGLRVSEVCSPKVGEKREEELPDCIVRRYSKSGVMELFFLKGILSKGVKQPREDEWLLGCRPAGSTHLPATVRAIVILELLFRPWRNLGEVDDLIVGFSQPKSLPQSRTSISPIRSAQILRGQKHFIFSQVNLSELPDRNERGEDLAMYRESKGLCIRTHQGRKTFASYMLESRTSLLMAVSQHFKHMDSAMTESAYFPSITRQRDEAEASRTAETIAFFVEAIQGRPIFGRMADLIKKYFSGEEWRNISEYSELDRKVGELVRVHDLRIFFADHGKCCIKANPLESRCRDASGGASWAADTPDYSARTPSMCAGCGCFAVDASNLPFWKRRYENLSVVLQQDSSAHVTREFRVHRLRTDQARKMVTLLEGGVAS</sequence>
<reference evidence="4" key="1">
    <citation type="submission" date="2017-02" db="EMBL/GenBank/DDBJ databases">
        <title>Complete genome sequence of Cupriavidus necator strain NH9, a 3-chlorobenzoate degrader.</title>
        <authorList>
            <person name="Moriuchi R."/>
            <person name="Dohra H."/>
            <person name="Ogawa N."/>
        </authorList>
    </citation>
    <scope>NUCLEOTIDE SEQUENCE [LARGE SCALE GENOMIC DNA]</scope>
    <source>
        <strain evidence="4">NH9</strain>
    </source>
</reference>
<accession>A0A1U9UKF0</accession>
<keyword evidence="1" id="KW-0233">DNA recombination</keyword>
<gene>
    <name evidence="3" type="ORF">BJN34_04640</name>
</gene>
<dbReference type="InterPro" id="IPR013762">
    <property type="entry name" value="Integrase-like_cat_sf"/>
</dbReference>
<protein>
    <recommendedName>
        <fullName evidence="5">Integrase</fullName>
    </recommendedName>
</protein>
<feature type="region of interest" description="Disordered" evidence="2">
    <location>
        <begin position="115"/>
        <end position="147"/>
    </location>
</feature>
<organism evidence="3 4">
    <name type="scientific">Cupriavidus necator</name>
    <name type="common">Alcaligenes eutrophus</name>
    <name type="synonym">Ralstonia eutropha</name>
    <dbReference type="NCBI Taxonomy" id="106590"/>
    <lineage>
        <taxon>Bacteria</taxon>
        <taxon>Pseudomonadati</taxon>
        <taxon>Pseudomonadota</taxon>
        <taxon>Betaproteobacteria</taxon>
        <taxon>Burkholderiales</taxon>
        <taxon>Burkholderiaceae</taxon>
        <taxon>Cupriavidus</taxon>
    </lineage>
</organism>